<dbReference type="RefSeq" id="WP_259484849.1">
    <property type="nucleotide sequence ID" value="NZ_JANTEZ010000001.1"/>
</dbReference>
<dbReference type="InterPro" id="IPR013221">
    <property type="entry name" value="Mur_ligase_cen"/>
</dbReference>
<evidence type="ECO:0000256" key="2">
    <source>
        <dbReference type="ARBA" id="ARBA00004752"/>
    </source>
</evidence>
<dbReference type="HAMAP" id="MF_00639">
    <property type="entry name" value="MurD"/>
    <property type="match status" value="1"/>
</dbReference>
<evidence type="ECO:0000259" key="11">
    <source>
        <dbReference type="Pfam" id="PF02875"/>
    </source>
</evidence>
<dbReference type="NCBIfam" id="TIGR01087">
    <property type="entry name" value="murD"/>
    <property type="match status" value="1"/>
</dbReference>
<evidence type="ECO:0000259" key="12">
    <source>
        <dbReference type="Pfam" id="PF08245"/>
    </source>
</evidence>
<comment type="pathway">
    <text evidence="2 9 10">Cell wall biogenesis; peptidoglycan biosynthesis.</text>
</comment>
<dbReference type="InterPro" id="IPR004101">
    <property type="entry name" value="Mur_ligase_C"/>
</dbReference>
<keyword evidence="4 9" id="KW-0436">Ligase</keyword>
<dbReference type="Pfam" id="PF02875">
    <property type="entry name" value="Mur_ligase_C"/>
    <property type="match status" value="1"/>
</dbReference>
<keyword evidence="3 9" id="KW-0963">Cytoplasm</keyword>
<organism evidence="13 14">
    <name type="scientific">Herbiconiux gentiana</name>
    <dbReference type="NCBI Taxonomy" id="2970912"/>
    <lineage>
        <taxon>Bacteria</taxon>
        <taxon>Bacillati</taxon>
        <taxon>Actinomycetota</taxon>
        <taxon>Actinomycetes</taxon>
        <taxon>Micrococcales</taxon>
        <taxon>Microbacteriaceae</taxon>
        <taxon>Herbiconiux</taxon>
    </lineage>
</organism>
<dbReference type="EC" id="6.3.2.9" evidence="9 10"/>
<evidence type="ECO:0000313" key="14">
    <source>
        <dbReference type="Proteomes" id="UP001165580"/>
    </source>
</evidence>
<dbReference type="SUPFAM" id="SSF53244">
    <property type="entry name" value="MurD-like peptide ligases, peptide-binding domain"/>
    <property type="match status" value="1"/>
</dbReference>
<feature type="domain" description="Mur ligase central" evidence="12">
    <location>
        <begin position="137"/>
        <end position="266"/>
    </location>
</feature>
<keyword evidence="5 9" id="KW-0132">Cell division</keyword>
<keyword evidence="9 10" id="KW-0573">Peptidoglycan synthesis</keyword>
<evidence type="ECO:0000256" key="7">
    <source>
        <dbReference type="ARBA" id="ARBA00022840"/>
    </source>
</evidence>
<dbReference type="Pfam" id="PF21799">
    <property type="entry name" value="MurD-like_N"/>
    <property type="match status" value="1"/>
</dbReference>
<dbReference type="Proteomes" id="UP001165580">
    <property type="component" value="Unassembled WGS sequence"/>
</dbReference>
<dbReference type="InterPro" id="IPR036615">
    <property type="entry name" value="Mur_ligase_C_dom_sf"/>
</dbReference>
<protein>
    <recommendedName>
        <fullName evidence="9 10">UDP-N-acetylmuramoylalanine--D-glutamate ligase</fullName>
        <ecNumber evidence="9 10">6.3.2.9</ecNumber>
    </recommendedName>
    <alternativeName>
        <fullName evidence="9">D-glutamic acid-adding enzyme</fullName>
    </alternativeName>
    <alternativeName>
        <fullName evidence="9">UDP-N-acetylmuramoyl-L-alanyl-D-glutamate synthetase</fullName>
    </alternativeName>
</protein>
<feature type="binding site" evidence="9">
    <location>
        <begin position="139"/>
        <end position="145"/>
    </location>
    <ligand>
        <name>ATP</name>
        <dbReference type="ChEBI" id="CHEBI:30616"/>
    </ligand>
</feature>
<evidence type="ECO:0000256" key="6">
    <source>
        <dbReference type="ARBA" id="ARBA00022741"/>
    </source>
</evidence>
<comment type="subcellular location">
    <subcellularLocation>
        <location evidence="1 9 10">Cytoplasm</location>
    </subcellularLocation>
</comment>
<feature type="domain" description="Mur ligase C-terminal" evidence="11">
    <location>
        <begin position="347"/>
        <end position="470"/>
    </location>
</feature>
<proteinExistence type="inferred from homology"/>
<comment type="function">
    <text evidence="9 10">Cell wall formation. Catalyzes the addition of glutamate to the nucleotide precursor UDP-N-acetylmuramoyl-L-alanine (UMA).</text>
</comment>
<dbReference type="InterPro" id="IPR036565">
    <property type="entry name" value="Mur-like_cat_sf"/>
</dbReference>
<keyword evidence="7 9" id="KW-0067">ATP-binding</keyword>
<dbReference type="PANTHER" id="PTHR43692">
    <property type="entry name" value="UDP-N-ACETYLMURAMOYLALANINE--D-GLUTAMATE LIGASE"/>
    <property type="match status" value="1"/>
</dbReference>
<dbReference type="InterPro" id="IPR018109">
    <property type="entry name" value="Folylpolyglutamate_synth_CS"/>
</dbReference>
<reference evidence="13" key="1">
    <citation type="submission" date="2022-08" db="EMBL/GenBank/DDBJ databases">
        <authorList>
            <person name="Deng Y."/>
            <person name="Han X.-F."/>
            <person name="Zhang Y.-Q."/>
        </authorList>
    </citation>
    <scope>NUCLEOTIDE SEQUENCE</scope>
    <source>
        <strain evidence="13">CPCC 205716</strain>
    </source>
</reference>
<evidence type="ECO:0000256" key="1">
    <source>
        <dbReference type="ARBA" id="ARBA00004496"/>
    </source>
</evidence>
<dbReference type="Pfam" id="PF08245">
    <property type="entry name" value="Mur_ligase_M"/>
    <property type="match status" value="1"/>
</dbReference>
<dbReference type="PROSITE" id="PS01011">
    <property type="entry name" value="FOLYLPOLYGLU_SYNT_1"/>
    <property type="match status" value="1"/>
</dbReference>
<keyword evidence="6 9" id="KW-0547">Nucleotide-binding</keyword>
<evidence type="ECO:0000256" key="4">
    <source>
        <dbReference type="ARBA" id="ARBA00022598"/>
    </source>
</evidence>
<dbReference type="InterPro" id="IPR005762">
    <property type="entry name" value="MurD"/>
</dbReference>
<evidence type="ECO:0000256" key="10">
    <source>
        <dbReference type="RuleBase" id="RU003664"/>
    </source>
</evidence>
<evidence type="ECO:0000256" key="5">
    <source>
        <dbReference type="ARBA" id="ARBA00022618"/>
    </source>
</evidence>
<sequence length="511" mass="53907">MSAERLDGLTSWNADWSGLRVAVLGLGMTGFSVADTLTELGSSVLVVAAKAAKEYADLVPVIGARLELAPSGEIPDALVEHDPELVVASPGYHPDDALIAWAEARGIPVWGDVELAWRLRDKVVNPQTGRPADWIAVTGTNGKTTTVQLTASMLLAAGHRVAPCGNIGIPVLDAIRDPEGFDVLVVELSSYQLHSTSSMSPWASVVLNVADDHLDWHGSFEAYAAAKARVYTATQVACVYNKSDELTMRMVEEAEVVEGARAIGFGLGVPGPSDFGIVDGILCDRAFLEERRDSALEIATVDELALRGLGAPHTVADVLAAAALARSYGISVEAVRAALAGFSLDRHRIEHVVSAGGVTWVDDSKATNPHAAAASIRAYESVVWVVGGLLKGVDIDPLVQSAVGEGRTRVRAVVVIGVDRREVVASIRRHAPELPLFEVDHEETEDVMTAAVALAAGAAQPGDVVLLAPAAASMDQFTDYADRGDRFAEAVQKHVGGSDGDDTHEEPPAQH</sequence>
<accession>A0ABT2GAT4</accession>
<evidence type="ECO:0000256" key="3">
    <source>
        <dbReference type="ARBA" id="ARBA00022490"/>
    </source>
</evidence>
<keyword evidence="14" id="KW-1185">Reference proteome</keyword>
<evidence type="ECO:0000313" key="13">
    <source>
        <dbReference type="EMBL" id="MCS5713306.1"/>
    </source>
</evidence>
<dbReference type="Gene3D" id="3.90.190.20">
    <property type="entry name" value="Mur ligase, C-terminal domain"/>
    <property type="match status" value="1"/>
</dbReference>
<gene>
    <name evidence="9 13" type="primary">murD</name>
    <name evidence="13" type="ORF">NVV95_01930</name>
</gene>
<evidence type="ECO:0000256" key="9">
    <source>
        <dbReference type="HAMAP-Rule" id="MF_00639"/>
    </source>
</evidence>
<dbReference type="EMBL" id="JANTEZ010000001">
    <property type="protein sequence ID" value="MCS5713306.1"/>
    <property type="molecule type" value="Genomic_DNA"/>
</dbReference>
<dbReference type="Gene3D" id="3.40.50.720">
    <property type="entry name" value="NAD(P)-binding Rossmann-like Domain"/>
    <property type="match status" value="1"/>
</dbReference>
<name>A0ABT2GAT4_9MICO</name>
<dbReference type="Gene3D" id="3.40.1190.10">
    <property type="entry name" value="Mur-like, catalytic domain"/>
    <property type="match status" value="1"/>
</dbReference>
<comment type="catalytic activity">
    <reaction evidence="9 10">
        <text>UDP-N-acetyl-alpha-D-muramoyl-L-alanine + D-glutamate + ATP = UDP-N-acetyl-alpha-D-muramoyl-L-alanyl-D-glutamate + ADP + phosphate + H(+)</text>
        <dbReference type="Rhea" id="RHEA:16429"/>
        <dbReference type="ChEBI" id="CHEBI:15378"/>
        <dbReference type="ChEBI" id="CHEBI:29986"/>
        <dbReference type="ChEBI" id="CHEBI:30616"/>
        <dbReference type="ChEBI" id="CHEBI:43474"/>
        <dbReference type="ChEBI" id="CHEBI:83898"/>
        <dbReference type="ChEBI" id="CHEBI:83900"/>
        <dbReference type="ChEBI" id="CHEBI:456216"/>
        <dbReference type="EC" id="6.3.2.9"/>
    </reaction>
</comment>
<evidence type="ECO:0000256" key="8">
    <source>
        <dbReference type="ARBA" id="ARBA00023306"/>
    </source>
</evidence>
<keyword evidence="9 10" id="KW-0133">Cell shape</keyword>
<dbReference type="SUPFAM" id="SSF53623">
    <property type="entry name" value="MurD-like peptide ligases, catalytic domain"/>
    <property type="match status" value="1"/>
</dbReference>
<comment type="similarity">
    <text evidence="9">Belongs to the MurCDEF family.</text>
</comment>
<dbReference type="PANTHER" id="PTHR43692:SF1">
    <property type="entry name" value="UDP-N-ACETYLMURAMOYLALANINE--D-GLUTAMATE LIGASE"/>
    <property type="match status" value="1"/>
</dbReference>
<keyword evidence="9 10" id="KW-0961">Cell wall biogenesis/degradation</keyword>
<keyword evidence="8 9" id="KW-0131">Cell cycle</keyword>
<comment type="caution">
    <text evidence="13">The sequence shown here is derived from an EMBL/GenBank/DDBJ whole genome shotgun (WGS) entry which is preliminary data.</text>
</comment>
<dbReference type="SUPFAM" id="SSF51984">
    <property type="entry name" value="MurCD N-terminal domain"/>
    <property type="match status" value="1"/>
</dbReference>
<dbReference type="GO" id="GO:0008764">
    <property type="term" value="F:UDP-N-acetylmuramoylalanine-D-glutamate ligase activity"/>
    <property type="evidence" value="ECO:0007669"/>
    <property type="project" value="UniProtKB-EC"/>
</dbReference>